<dbReference type="Proteomes" id="UP000051908">
    <property type="component" value="Unassembled WGS sequence"/>
</dbReference>
<keyword evidence="3" id="KW-1185">Reference proteome</keyword>
<comment type="caution">
    <text evidence="2">The sequence shown here is derived from an EMBL/GenBank/DDBJ whole genome shotgun (WGS) entry which is preliminary data.</text>
</comment>
<evidence type="ECO:0000259" key="1">
    <source>
        <dbReference type="Pfam" id="PF22016"/>
    </source>
</evidence>
<dbReference type="EMBL" id="AZES01000108">
    <property type="protein sequence ID" value="KRL29798.1"/>
    <property type="molecule type" value="Genomic_DNA"/>
</dbReference>
<dbReference type="AlphaFoldDB" id="A0A0R1PBI2"/>
<feature type="domain" description="DUF6933" evidence="1">
    <location>
        <begin position="4"/>
        <end position="116"/>
    </location>
</feature>
<accession>A0A0R1PBI2</accession>
<dbReference type="Pfam" id="PF22016">
    <property type="entry name" value="DUF6933"/>
    <property type="match status" value="1"/>
</dbReference>
<reference evidence="2 3" key="1">
    <citation type="journal article" date="2015" name="Genome Announc.">
        <title>Expanding the biotechnology potential of lactobacilli through comparative genomics of 213 strains and associated genera.</title>
        <authorList>
            <person name="Sun Z."/>
            <person name="Harris H.M."/>
            <person name="McCann A."/>
            <person name="Guo C."/>
            <person name="Argimon S."/>
            <person name="Zhang W."/>
            <person name="Yang X."/>
            <person name="Jeffery I.B."/>
            <person name="Cooney J.C."/>
            <person name="Kagawa T.F."/>
            <person name="Liu W."/>
            <person name="Song Y."/>
            <person name="Salvetti E."/>
            <person name="Wrobel A."/>
            <person name="Rasinkangas P."/>
            <person name="Parkhill J."/>
            <person name="Rea M.C."/>
            <person name="O'Sullivan O."/>
            <person name="Ritari J."/>
            <person name="Douillard F.P."/>
            <person name="Paul Ross R."/>
            <person name="Yang R."/>
            <person name="Briner A.E."/>
            <person name="Felis G.E."/>
            <person name="de Vos W.M."/>
            <person name="Barrangou R."/>
            <person name="Klaenhammer T.R."/>
            <person name="Caufield P.W."/>
            <person name="Cui Y."/>
            <person name="Zhang H."/>
            <person name="O'Toole P.W."/>
        </authorList>
    </citation>
    <scope>NUCLEOTIDE SEQUENCE [LARGE SCALE GENOMIC DNA]</scope>
    <source>
        <strain evidence="2 3">DSM 13238</strain>
    </source>
</reference>
<dbReference type="InterPro" id="IPR053864">
    <property type="entry name" value="DUF6933"/>
</dbReference>
<protein>
    <submittedName>
        <fullName evidence="2">Site-specific recombinase XerD</fullName>
    </submittedName>
</protein>
<sequence length="296" mass="34653">MKHIAYRRKKIVIFTNDASTLTVVLYDINAKNRALLEQRFQERLAELWSSLNIPEEDLNQYLKVAGPWQIGPTVNRNQLGRLNEVSYFTEMYLSDGVEDELFLSSKMTRTLRDSGSSKKASFAGDIPSIMRPNNFKWNEIKLEENSVDIEKLKRICNDLKQQERFRKEDFFFEDLDRTDEVVQQMVKLNDELLDIFIEGIKDEYSEKTIKSYKNALLIYLNQFLAFRLISVFNYGASSVDQMYIHGSSMTQTKQVQRSMSKLYSFLSGNGVMNVEFAKSMKRDMRNSIESLDYLDY</sequence>
<evidence type="ECO:0000313" key="2">
    <source>
        <dbReference type="EMBL" id="KRL29798.1"/>
    </source>
</evidence>
<gene>
    <name evidence="2" type="ORF">FD33_GL000531</name>
</gene>
<dbReference type="PATRIC" id="fig|1122151.5.peg.551"/>
<evidence type="ECO:0000313" key="3">
    <source>
        <dbReference type="Proteomes" id="UP000051908"/>
    </source>
</evidence>
<proteinExistence type="predicted"/>
<name>A0A0R1PBI2_9LACO</name>
<organism evidence="2 3">
    <name type="scientific">Companilactobacillus paralimentarius DSM 13238 = JCM 10415</name>
    <dbReference type="NCBI Taxonomy" id="1122151"/>
    <lineage>
        <taxon>Bacteria</taxon>
        <taxon>Bacillati</taxon>
        <taxon>Bacillota</taxon>
        <taxon>Bacilli</taxon>
        <taxon>Lactobacillales</taxon>
        <taxon>Lactobacillaceae</taxon>
        <taxon>Companilactobacillus</taxon>
    </lineage>
</organism>